<sequence>MLRRQARLRREYLYRKSVEDRQKSIQDKKEKIKKSLDQNIPIHGDLQNKAIHYSNKIEWEDTGPERVIQMGGESGGALASSQDDEYRYAGVEDPKIVITTSRDPSARLKMFVKELRLIFPNCQRMNRGNYEMKQLIHACRANDVTDFIIVHEHRGIPDGLVICHLPYGPTGYFNMSDVVMRHDIPDIGTMSEQYPHLIFHNFKTKLGERVMNILKYLFPVPKEDSKRVITFANHDDYISFRHHTYKTVDRQIELTEVGPRFQLKLYEIKLGTLDNTDSADTEWALRPYMNTTFKRRFLSIDDGWKQDDVSTKDNLEVTGVSRSGRVRKKSSKLVDFESPDEIERSFSKKAPATQRKSESYDSPSPRKPQKFDEINFRGISNKSVPKLLSKTSNKKLPASKMSPGPLTPFQLGGGGYENVNISPPSPRGKDTSYKVTGIKPIDVAAHLKLLGESLTIIGERLKEHRKSQYQTNLQVFTHSMTFYLYLDFRFYVNDPKKDVKTSIYKIAGQIAVSGSLSVLLDSLLCASWTIAVSYTQVPELQENSCTQEQLLSTLDNVAFYYARTLS</sequence>
<dbReference type="InterPro" id="IPR007109">
    <property type="entry name" value="Brix"/>
</dbReference>
<dbReference type="Gene3D" id="3.40.50.10480">
    <property type="entry name" value="Probable brix-domain ribosomal biogenesis protein"/>
    <property type="match status" value="1"/>
</dbReference>
<proteinExistence type="predicted"/>
<protein>
    <recommendedName>
        <fullName evidence="2">Brix domain-containing protein</fullName>
    </recommendedName>
</protein>
<dbReference type="Proteomes" id="UP001162164">
    <property type="component" value="Unassembled WGS sequence"/>
</dbReference>
<evidence type="ECO:0000313" key="3">
    <source>
        <dbReference type="EMBL" id="KAJ8976445.1"/>
    </source>
</evidence>
<dbReference type="InterPro" id="IPR044281">
    <property type="entry name" value="IMP4/RPF1"/>
</dbReference>
<name>A0ABQ9JFX5_9CUCU</name>
<dbReference type="PROSITE" id="PS50833">
    <property type="entry name" value="BRIX"/>
    <property type="match status" value="1"/>
</dbReference>
<reference evidence="3" key="1">
    <citation type="journal article" date="2023" name="Insect Mol. Biol.">
        <title>Genome sequencing provides insights into the evolution of gene families encoding plant cell wall-degrading enzymes in longhorned beetles.</title>
        <authorList>
            <person name="Shin N.R."/>
            <person name="Okamura Y."/>
            <person name="Kirsch R."/>
            <person name="Pauchet Y."/>
        </authorList>
    </citation>
    <scope>NUCLEOTIDE SEQUENCE</scope>
    <source>
        <strain evidence="3">MMC_N1</strain>
    </source>
</reference>
<dbReference type="Pfam" id="PF04427">
    <property type="entry name" value="Brix"/>
    <property type="match status" value="1"/>
</dbReference>
<evidence type="ECO:0000259" key="2">
    <source>
        <dbReference type="PROSITE" id="PS50833"/>
    </source>
</evidence>
<gene>
    <name evidence="3" type="ORF">NQ317_016064</name>
</gene>
<dbReference type="PANTHER" id="PTHR22734:SF2">
    <property type="entry name" value="U3 SMALL NUCLEOLAR RIBONUCLEOPROTEIN PROTEIN IMP4"/>
    <property type="match status" value="1"/>
</dbReference>
<feature type="region of interest" description="Disordered" evidence="1">
    <location>
        <begin position="340"/>
        <end position="375"/>
    </location>
</feature>
<comment type="caution">
    <text evidence="3">The sequence shown here is derived from an EMBL/GenBank/DDBJ whole genome shotgun (WGS) entry which is preliminary data.</text>
</comment>
<dbReference type="SMART" id="SM00879">
    <property type="entry name" value="Brix"/>
    <property type="match status" value="1"/>
</dbReference>
<dbReference type="SUPFAM" id="SSF52954">
    <property type="entry name" value="Class II aaRS ABD-related"/>
    <property type="match status" value="1"/>
</dbReference>
<evidence type="ECO:0000256" key="1">
    <source>
        <dbReference type="SAM" id="MobiDB-lite"/>
    </source>
</evidence>
<organism evidence="3 4">
    <name type="scientific">Molorchus minor</name>
    <dbReference type="NCBI Taxonomy" id="1323400"/>
    <lineage>
        <taxon>Eukaryota</taxon>
        <taxon>Metazoa</taxon>
        <taxon>Ecdysozoa</taxon>
        <taxon>Arthropoda</taxon>
        <taxon>Hexapoda</taxon>
        <taxon>Insecta</taxon>
        <taxon>Pterygota</taxon>
        <taxon>Neoptera</taxon>
        <taxon>Endopterygota</taxon>
        <taxon>Coleoptera</taxon>
        <taxon>Polyphaga</taxon>
        <taxon>Cucujiformia</taxon>
        <taxon>Chrysomeloidea</taxon>
        <taxon>Cerambycidae</taxon>
        <taxon>Lamiinae</taxon>
        <taxon>Monochamini</taxon>
        <taxon>Molorchus</taxon>
    </lineage>
</organism>
<evidence type="ECO:0000313" key="4">
    <source>
        <dbReference type="Proteomes" id="UP001162164"/>
    </source>
</evidence>
<dbReference type="PANTHER" id="PTHR22734">
    <property type="entry name" value="U3 SMALL NUCLEOLAR RIBONUCLEOPROTEIN PROTEIN IMP4"/>
    <property type="match status" value="1"/>
</dbReference>
<accession>A0ABQ9JFX5</accession>
<keyword evidence="4" id="KW-1185">Reference proteome</keyword>
<feature type="domain" description="Brix" evidence="2">
    <location>
        <begin position="94"/>
        <end position="274"/>
    </location>
</feature>
<dbReference type="EMBL" id="JAPWTJ010000671">
    <property type="protein sequence ID" value="KAJ8976445.1"/>
    <property type="molecule type" value="Genomic_DNA"/>
</dbReference>